<proteinExistence type="inferred from homology"/>
<dbReference type="NCBIfam" id="TIGR01930">
    <property type="entry name" value="AcCoA-C-Actrans"/>
    <property type="match status" value="1"/>
</dbReference>
<feature type="active site" description="Acyl-thioester intermediate" evidence="6">
    <location>
        <position position="89"/>
    </location>
</feature>
<dbReference type="GO" id="GO:0042619">
    <property type="term" value="P:poly-hydroxybutyrate biosynthetic process"/>
    <property type="evidence" value="ECO:0007669"/>
    <property type="project" value="UniProtKB-KW"/>
</dbReference>
<comment type="similarity">
    <text evidence="1 7">Belongs to the thiolase-like superfamily. Thiolase family.</text>
</comment>
<dbReference type="Pfam" id="PF02803">
    <property type="entry name" value="Thiolase_C"/>
    <property type="match status" value="1"/>
</dbReference>
<evidence type="ECO:0000313" key="10">
    <source>
        <dbReference type="EMBL" id="RYL98444.1"/>
    </source>
</evidence>
<keyword evidence="2 7" id="KW-0808">Transferase</keyword>
<gene>
    <name evidence="10" type="ORF">EWH08_17560</name>
</gene>
<dbReference type="RefSeq" id="WP_037520907.1">
    <property type="nucleotide sequence ID" value="NZ_JACBZE010000011.1"/>
</dbReference>
<reference evidence="10 11" key="1">
    <citation type="submission" date="2019-02" db="EMBL/GenBank/DDBJ databases">
        <authorList>
            <person name="Feng G."/>
        </authorList>
    </citation>
    <scope>NUCLEOTIDE SEQUENCE [LARGE SCALE GENOMIC DNA]</scope>
    <source>
        <strain evidence="10 11">DSM 26779</strain>
    </source>
</reference>
<dbReference type="GO" id="GO:0044281">
    <property type="term" value="P:small molecule metabolic process"/>
    <property type="evidence" value="ECO:0007669"/>
    <property type="project" value="UniProtKB-ARBA"/>
</dbReference>
<dbReference type="AlphaFoldDB" id="A0A4Q4IY82"/>
<evidence type="ECO:0000259" key="9">
    <source>
        <dbReference type="Pfam" id="PF02803"/>
    </source>
</evidence>
<evidence type="ECO:0000256" key="1">
    <source>
        <dbReference type="ARBA" id="ARBA00010982"/>
    </source>
</evidence>
<keyword evidence="3" id="KW-0583">PHB biosynthesis</keyword>
<evidence type="ECO:0000256" key="3">
    <source>
        <dbReference type="ARBA" id="ARBA00022752"/>
    </source>
</evidence>
<dbReference type="EC" id="2.3.1.16" evidence="10"/>
<dbReference type="InterPro" id="IPR002155">
    <property type="entry name" value="Thiolase"/>
</dbReference>
<dbReference type="CDD" id="cd00751">
    <property type="entry name" value="thiolase"/>
    <property type="match status" value="1"/>
</dbReference>
<accession>A0A4Q4IY82</accession>
<evidence type="ECO:0000256" key="5">
    <source>
        <dbReference type="ARBA" id="ARBA00037924"/>
    </source>
</evidence>
<dbReference type="PROSITE" id="PS00098">
    <property type="entry name" value="THIOLASE_1"/>
    <property type="match status" value="1"/>
</dbReference>
<name>A0A4Q4IY82_9SPHN</name>
<dbReference type="PANTHER" id="PTHR18919">
    <property type="entry name" value="ACETYL-COA C-ACYLTRANSFERASE"/>
    <property type="match status" value="1"/>
</dbReference>
<feature type="domain" description="Thiolase N-terminal" evidence="8">
    <location>
        <begin position="4"/>
        <end position="262"/>
    </location>
</feature>
<dbReference type="InterPro" id="IPR020617">
    <property type="entry name" value="Thiolase_C"/>
</dbReference>
<dbReference type="InterPro" id="IPR020616">
    <property type="entry name" value="Thiolase_N"/>
</dbReference>
<sequence>MEDVVILAGTRTAIGDFGGSLKDVAPWQLGRIVISEAIARAGIAAEDVGHVVMGQVIQSEPRDAYLARIAAIASGIPDRTPALTLNRLCGSSVQAIISAAQMIALGECEIAVAGGAESMSQSPYVTKAMRWGRRLGDEVMVDALSAVLTDPFGAGHMGVTAENVAERHAISREAQDALAAQSHARAARAIAEGRFKSQIVAVEVRERGKARSFDVDEHVRQDVSSESLASLKPIFKPEGGTVTAGNASGINDGGAAVILASERTARARGLQPMGRVVAWGHAGVAPEVMGLGPVEAVPIALARAGLTLTDMDVIEANEAFAAQACAVSKLLSFDPEKVNPNGSGIGLGHPVGATGAMLTVKALYELTRTGGRYALVTMCIGGGQGIAMIIERLGPRLL</sequence>
<evidence type="ECO:0000256" key="6">
    <source>
        <dbReference type="PIRSR" id="PIRSR000429-1"/>
    </source>
</evidence>
<comment type="caution">
    <text evidence="10">The sequence shown here is derived from an EMBL/GenBank/DDBJ whole genome shotgun (WGS) entry which is preliminary data.</text>
</comment>
<feature type="active site" description="Proton acceptor" evidence="6">
    <location>
        <position position="379"/>
    </location>
</feature>
<keyword evidence="4 7" id="KW-0012">Acyltransferase</keyword>
<dbReference type="Proteomes" id="UP000292734">
    <property type="component" value="Unassembled WGS sequence"/>
</dbReference>
<evidence type="ECO:0000256" key="2">
    <source>
        <dbReference type="ARBA" id="ARBA00022679"/>
    </source>
</evidence>
<dbReference type="PROSITE" id="PS00099">
    <property type="entry name" value="THIOLASE_3"/>
    <property type="match status" value="1"/>
</dbReference>
<evidence type="ECO:0000256" key="4">
    <source>
        <dbReference type="ARBA" id="ARBA00023315"/>
    </source>
</evidence>
<dbReference type="Gene3D" id="3.40.47.10">
    <property type="match status" value="1"/>
</dbReference>
<evidence type="ECO:0000313" key="11">
    <source>
        <dbReference type="Proteomes" id="UP000292734"/>
    </source>
</evidence>
<organism evidence="10 11">
    <name type="scientific">Sphingobium indicum</name>
    <dbReference type="NCBI Taxonomy" id="332055"/>
    <lineage>
        <taxon>Bacteria</taxon>
        <taxon>Pseudomonadati</taxon>
        <taxon>Pseudomonadota</taxon>
        <taxon>Alphaproteobacteria</taxon>
        <taxon>Sphingomonadales</taxon>
        <taxon>Sphingomonadaceae</taxon>
        <taxon>Sphingobium</taxon>
    </lineage>
</organism>
<dbReference type="InterPro" id="IPR020615">
    <property type="entry name" value="Thiolase_acyl_enz_int_AS"/>
</dbReference>
<feature type="domain" description="Thiolase C-terminal" evidence="9">
    <location>
        <begin position="271"/>
        <end position="392"/>
    </location>
</feature>
<dbReference type="EMBL" id="SEOM01000009">
    <property type="protein sequence ID" value="RYL98444.1"/>
    <property type="molecule type" value="Genomic_DNA"/>
</dbReference>
<dbReference type="PIRSF" id="PIRSF000429">
    <property type="entry name" value="Ac-CoA_Ac_transf"/>
    <property type="match status" value="1"/>
</dbReference>
<feature type="active site" description="Proton acceptor" evidence="6">
    <location>
        <position position="349"/>
    </location>
</feature>
<dbReference type="GO" id="GO:0003988">
    <property type="term" value="F:acetyl-CoA C-acyltransferase activity"/>
    <property type="evidence" value="ECO:0007669"/>
    <property type="project" value="UniProtKB-EC"/>
</dbReference>
<dbReference type="Pfam" id="PF00108">
    <property type="entry name" value="Thiolase_N"/>
    <property type="match status" value="1"/>
</dbReference>
<dbReference type="FunFam" id="3.40.47.10:FF:000010">
    <property type="entry name" value="Acetyl-CoA acetyltransferase (Thiolase)"/>
    <property type="match status" value="1"/>
</dbReference>
<dbReference type="PANTHER" id="PTHR18919:SF107">
    <property type="entry name" value="ACETYL-COA ACETYLTRANSFERASE, CYTOSOLIC"/>
    <property type="match status" value="1"/>
</dbReference>
<comment type="pathway">
    <text evidence="5">Metabolic intermediate biosynthesis; (R)-mevalonate biosynthesis; (R)-mevalonate from acetyl-CoA: step 1/3.</text>
</comment>
<protein>
    <submittedName>
        <fullName evidence="10">Acetyl-CoA C-acyltransferase</fullName>
        <ecNumber evidence="10">2.3.1.16</ecNumber>
    </submittedName>
</protein>
<evidence type="ECO:0000256" key="7">
    <source>
        <dbReference type="RuleBase" id="RU003557"/>
    </source>
</evidence>
<evidence type="ECO:0000259" key="8">
    <source>
        <dbReference type="Pfam" id="PF00108"/>
    </source>
</evidence>
<dbReference type="SUPFAM" id="SSF53901">
    <property type="entry name" value="Thiolase-like"/>
    <property type="match status" value="2"/>
</dbReference>
<dbReference type="NCBIfam" id="NF006552">
    <property type="entry name" value="PRK09051.1"/>
    <property type="match status" value="1"/>
</dbReference>
<dbReference type="InterPro" id="IPR016039">
    <property type="entry name" value="Thiolase-like"/>
</dbReference>
<dbReference type="InterPro" id="IPR020610">
    <property type="entry name" value="Thiolase_AS"/>
</dbReference>